<accession>A0A9N8KU14</accession>
<reference evidence="4" key="1">
    <citation type="submission" date="2021-12" db="EMBL/GenBank/DDBJ databases">
        <authorList>
            <person name="King R."/>
        </authorList>
    </citation>
    <scope>NUCLEOTIDE SEQUENCE</scope>
</reference>
<evidence type="ECO:0000313" key="4">
    <source>
        <dbReference type="EMBL" id="CAD0198591.1"/>
    </source>
</evidence>
<evidence type="ECO:0000313" key="5">
    <source>
        <dbReference type="Proteomes" id="UP001154114"/>
    </source>
</evidence>
<keyword evidence="3" id="KW-0472">Membrane</keyword>
<feature type="coiled-coil region" evidence="1">
    <location>
        <begin position="106"/>
        <end position="140"/>
    </location>
</feature>
<protein>
    <submittedName>
        <fullName evidence="4">Uncharacterized protein</fullName>
    </submittedName>
</protein>
<evidence type="ECO:0000256" key="2">
    <source>
        <dbReference type="SAM" id="MobiDB-lite"/>
    </source>
</evidence>
<organism evidence="4 5">
    <name type="scientific">Chrysodeixis includens</name>
    <name type="common">Soybean looper</name>
    <name type="synonym">Pseudoplusia includens</name>
    <dbReference type="NCBI Taxonomy" id="689277"/>
    <lineage>
        <taxon>Eukaryota</taxon>
        <taxon>Metazoa</taxon>
        <taxon>Ecdysozoa</taxon>
        <taxon>Arthropoda</taxon>
        <taxon>Hexapoda</taxon>
        <taxon>Insecta</taxon>
        <taxon>Pterygota</taxon>
        <taxon>Neoptera</taxon>
        <taxon>Endopterygota</taxon>
        <taxon>Lepidoptera</taxon>
        <taxon>Glossata</taxon>
        <taxon>Ditrysia</taxon>
        <taxon>Noctuoidea</taxon>
        <taxon>Noctuidae</taxon>
        <taxon>Plusiinae</taxon>
        <taxon>Chrysodeixis</taxon>
    </lineage>
</organism>
<gene>
    <name evidence="4" type="ORF">CINC_LOCUS12863</name>
</gene>
<dbReference type="OrthoDB" id="7482108at2759"/>
<keyword evidence="5" id="KW-1185">Reference proteome</keyword>
<dbReference type="PROSITE" id="PS51257">
    <property type="entry name" value="PROKAR_LIPOPROTEIN"/>
    <property type="match status" value="1"/>
</dbReference>
<feature type="transmembrane region" description="Helical" evidence="3">
    <location>
        <begin position="16"/>
        <end position="36"/>
    </location>
</feature>
<feature type="region of interest" description="Disordered" evidence="2">
    <location>
        <begin position="152"/>
        <end position="175"/>
    </location>
</feature>
<evidence type="ECO:0000256" key="3">
    <source>
        <dbReference type="SAM" id="Phobius"/>
    </source>
</evidence>
<dbReference type="EMBL" id="LR824012">
    <property type="protein sequence ID" value="CAD0198591.1"/>
    <property type="molecule type" value="Genomic_DNA"/>
</dbReference>
<dbReference type="Proteomes" id="UP001154114">
    <property type="component" value="Chromosome 9"/>
</dbReference>
<proteinExistence type="predicted"/>
<name>A0A9N8KU14_CHRIL</name>
<evidence type="ECO:0000256" key="1">
    <source>
        <dbReference type="SAM" id="Coils"/>
    </source>
</evidence>
<dbReference type="AlphaFoldDB" id="A0A9N8KU14"/>
<keyword evidence="3" id="KW-1133">Transmembrane helix</keyword>
<keyword evidence="1" id="KW-0175">Coiled coil</keyword>
<keyword evidence="3" id="KW-0812">Transmembrane</keyword>
<sequence>MSSDKFSGSGGDIARWLPIITGAVVGAGVLACLYLFKSESQPMAVATKPVKEEVDVPKRKKCMDPKAREDRFKRCPNGCIRVDLRKRKWLTPEEEKELQSLEESNAECTAEEQLEYQKQLQECEKKRRQALCEYRRRQRQCQLRMQQRFQQARELRGPGDARRCPEDCRQGDCGD</sequence>